<reference evidence="3 4" key="1">
    <citation type="submission" date="2014-04" db="EMBL/GenBank/DDBJ databases">
        <authorList>
            <consortium name="DOE Joint Genome Institute"/>
            <person name="Kuo A."/>
            <person name="Kohler A."/>
            <person name="Nagy L.G."/>
            <person name="Floudas D."/>
            <person name="Copeland A."/>
            <person name="Barry K.W."/>
            <person name="Cichocki N."/>
            <person name="Veneault-Fourrey C."/>
            <person name="LaButti K."/>
            <person name="Lindquist E.A."/>
            <person name="Lipzen A."/>
            <person name="Lundell T."/>
            <person name="Morin E."/>
            <person name="Murat C."/>
            <person name="Sun H."/>
            <person name="Tunlid A."/>
            <person name="Henrissat B."/>
            <person name="Grigoriev I.V."/>
            <person name="Hibbett D.S."/>
            <person name="Martin F."/>
            <person name="Nordberg H.P."/>
            <person name="Cantor M.N."/>
            <person name="Hua S.X."/>
        </authorList>
    </citation>
    <scope>NUCLEOTIDE SEQUENCE [LARGE SCALE GENOMIC DNA]</scope>
    <source>
        <strain evidence="3 4">LaAM-08-1</strain>
    </source>
</reference>
<evidence type="ECO:0000313" key="3">
    <source>
        <dbReference type="EMBL" id="KIK07184.1"/>
    </source>
</evidence>
<feature type="transmembrane region" description="Helical" evidence="2">
    <location>
        <begin position="57"/>
        <end position="75"/>
    </location>
</feature>
<accession>A0A0C9XZR7</accession>
<dbReference type="OrthoDB" id="3159957at2759"/>
<dbReference type="AlphaFoldDB" id="A0A0C9XZR7"/>
<keyword evidence="2" id="KW-1133">Transmembrane helix</keyword>
<name>A0A0C9XZR7_9AGAR</name>
<evidence type="ECO:0000256" key="1">
    <source>
        <dbReference type="SAM" id="MobiDB-lite"/>
    </source>
</evidence>
<keyword evidence="2" id="KW-0472">Membrane</keyword>
<keyword evidence="4" id="KW-1185">Reference proteome</keyword>
<reference evidence="4" key="2">
    <citation type="submission" date="2015-01" db="EMBL/GenBank/DDBJ databases">
        <title>Evolutionary Origins and Diversification of the Mycorrhizal Mutualists.</title>
        <authorList>
            <consortium name="DOE Joint Genome Institute"/>
            <consortium name="Mycorrhizal Genomics Consortium"/>
            <person name="Kohler A."/>
            <person name="Kuo A."/>
            <person name="Nagy L.G."/>
            <person name="Floudas D."/>
            <person name="Copeland A."/>
            <person name="Barry K.W."/>
            <person name="Cichocki N."/>
            <person name="Veneault-Fourrey C."/>
            <person name="LaButti K."/>
            <person name="Lindquist E.A."/>
            <person name="Lipzen A."/>
            <person name="Lundell T."/>
            <person name="Morin E."/>
            <person name="Murat C."/>
            <person name="Riley R."/>
            <person name="Ohm R."/>
            <person name="Sun H."/>
            <person name="Tunlid A."/>
            <person name="Henrissat B."/>
            <person name="Grigoriev I.V."/>
            <person name="Hibbett D.S."/>
            <person name="Martin F."/>
        </authorList>
    </citation>
    <scope>NUCLEOTIDE SEQUENCE [LARGE SCALE GENOMIC DNA]</scope>
    <source>
        <strain evidence="4">LaAM-08-1</strain>
    </source>
</reference>
<proteinExistence type="predicted"/>
<organism evidence="3 4">
    <name type="scientific">Laccaria amethystina LaAM-08-1</name>
    <dbReference type="NCBI Taxonomy" id="1095629"/>
    <lineage>
        <taxon>Eukaryota</taxon>
        <taxon>Fungi</taxon>
        <taxon>Dikarya</taxon>
        <taxon>Basidiomycota</taxon>
        <taxon>Agaricomycotina</taxon>
        <taxon>Agaricomycetes</taxon>
        <taxon>Agaricomycetidae</taxon>
        <taxon>Agaricales</taxon>
        <taxon>Agaricineae</taxon>
        <taxon>Hydnangiaceae</taxon>
        <taxon>Laccaria</taxon>
    </lineage>
</organism>
<gene>
    <name evidence="3" type="ORF">K443DRAFT_673743</name>
</gene>
<feature type="compositionally biased region" description="Basic and acidic residues" evidence="1">
    <location>
        <begin position="208"/>
        <end position="219"/>
    </location>
</feature>
<dbReference type="Pfam" id="PF16015">
    <property type="entry name" value="Promethin"/>
    <property type="match status" value="1"/>
</dbReference>
<feature type="compositionally biased region" description="Low complexity" evidence="1">
    <location>
        <begin position="182"/>
        <end position="192"/>
    </location>
</feature>
<protein>
    <submittedName>
        <fullName evidence="3">Unplaced genomic scaffold K443scaffold_14, whole genome shotgun sequence</fullName>
    </submittedName>
</protein>
<feature type="region of interest" description="Disordered" evidence="1">
    <location>
        <begin position="204"/>
        <end position="225"/>
    </location>
</feature>
<feature type="region of interest" description="Disordered" evidence="1">
    <location>
        <begin position="164"/>
        <end position="192"/>
    </location>
</feature>
<feature type="transmembrane region" description="Helical" evidence="2">
    <location>
        <begin position="114"/>
        <end position="136"/>
    </location>
</feature>
<evidence type="ECO:0000313" key="4">
    <source>
        <dbReference type="Proteomes" id="UP000054477"/>
    </source>
</evidence>
<dbReference type="STRING" id="1095629.A0A0C9XZR7"/>
<sequence length="225" mass="24400">MGGAESNSPTPREQVSGDLSSYFDKSAAIVRTYTDKLEHHYARPAMKTSRAYFDDRPISAIFIAIFSMLSFLPAVTFLGISLLIIVASTVTALVFAFLAAVAVALTLLTCLASTLIATAFASAFLTFALISSYLFLRLVILVRRDSVLGIPAWVGETKQRLMYVTTPRPTTKPPSSKRENGPPSELSDSPSSSMIVVQEMGVISQPSDIKHERELHDDYGSQGSS</sequence>
<keyword evidence="2" id="KW-0812">Transmembrane</keyword>
<dbReference type="Proteomes" id="UP000054477">
    <property type="component" value="Unassembled WGS sequence"/>
</dbReference>
<dbReference type="EMBL" id="KN838549">
    <property type="protein sequence ID" value="KIK07184.1"/>
    <property type="molecule type" value="Genomic_DNA"/>
</dbReference>
<dbReference type="HOGENOM" id="CLU_107238_0_0_1"/>
<evidence type="ECO:0000256" key="2">
    <source>
        <dbReference type="SAM" id="Phobius"/>
    </source>
</evidence>
<feature type="transmembrane region" description="Helical" evidence="2">
    <location>
        <begin position="82"/>
        <end position="108"/>
    </location>
</feature>